<dbReference type="Proteomes" id="UP000680348">
    <property type="component" value="Unassembled WGS sequence"/>
</dbReference>
<comment type="caution">
    <text evidence="3">The sequence shown here is derived from an EMBL/GenBank/DDBJ whole genome shotgun (WGS) entry which is preliminary data.</text>
</comment>
<protein>
    <submittedName>
        <fullName evidence="3">Uncharacterized protein</fullName>
    </submittedName>
</protein>
<dbReference type="SUPFAM" id="SSF46785">
    <property type="entry name" value="Winged helix' DNA-binding domain"/>
    <property type="match status" value="1"/>
</dbReference>
<proteinExistence type="predicted"/>
<keyword evidence="1" id="KW-0175">Coiled coil</keyword>
<dbReference type="InterPro" id="IPR036390">
    <property type="entry name" value="WH_DNA-bd_sf"/>
</dbReference>
<feature type="coiled-coil region" evidence="1">
    <location>
        <begin position="7"/>
        <end position="34"/>
    </location>
</feature>
<evidence type="ECO:0000313" key="3">
    <source>
        <dbReference type="EMBL" id="MBS3648766.1"/>
    </source>
</evidence>
<dbReference type="RefSeq" id="WP_188254330.1">
    <property type="nucleotide sequence ID" value="NZ_JABVCF010000004.1"/>
</dbReference>
<organism evidence="3 4">
    <name type="scientific">Pseudaminobacter soli</name>
    <name type="common">ex Zhang et al. 2022</name>
    <dbReference type="NCBI Taxonomy" id="2831468"/>
    <lineage>
        <taxon>Bacteria</taxon>
        <taxon>Pseudomonadati</taxon>
        <taxon>Pseudomonadota</taxon>
        <taxon>Alphaproteobacteria</taxon>
        <taxon>Hyphomicrobiales</taxon>
        <taxon>Phyllobacteriaceae</taxon>
        <taxon>Pseudaminobacter</taxon>
    </lineage>
</organism>
<keyword evidence="4" id="KW-1185">Reference proteome</keyword>
<accession>A0A942DWX1</accession>
<name>A0A942DWX1_9HYPH</name>
<reference evidence="3" key="1">
    <citation type="submission" date="2021-04" db="EMBL/GenBank/DDBJ databases">
        <title>Pseudaminobacter soli sp. nov., isolated from paddy soil contaminated by heavy metals.</title>
        <authorList>
            <person name="Zhang K."/>
        </authorList>
    </citation>
    <scope>NUCLEOTIDE SEQUENCE</scope>
    <source>
        <strain evidence="3">19-2017</strain>
    </source>
</reference>
<evidence type="ECO:0000256" key="2">
    <source>
        <dbReference type="SAM" id="MobiDB-lite"/>
    </source>
</evidence>
<evidence type="ECO:0000256" key="1">
    <source>
        <dbReference type="SAM" id="Coils"/>
    </source>
</evidence>
<gene>
    <name evidence="3" type="ORF">KEU06_09010</name>
</gene>
<feature type="region of interest" description="Disordered" evidence="2">
    <location>
        <begin position="42"/>
        <end position="77"/>
    </location>
</feature>
<feature type="compositionally biased region" description="Basic and acidic residues" evidence="2">
    <location>
        <begin position="47"/>
        <end position="56"/>
    </location>
</feature>
<sequence>MDIDAMCAQIDREIEALKIRINKLEDVRNTIESLREPIEAGAYHSFKKADQQRQTESHAAPKTRKSNGPVNPPSTKRAAKDFMSAVIEKKPPIKQQITTILIGQERPMTSAEIIAALGDGIRKQTVWAALSEMAKRGILVKDKEGDAYHVKESAK</sequence>
<dbReference type="AlphaFoldDB" id="A0A942DWX1"/>
<evidence type="ECO:0000313" key="4">
    <source>
        <dbReference type="Proteomes" id="UP000680348"/>
    </source>
</evidence>
<dbReference type="EMBL" id="JAGWCR010000004">
    <property type="protein sequence ID" value="MBS3648766.1"/>
    <property type="molecule type" value="Genomic_DNA"/>
</dbReference>